<evidence type="ECO:0000313" key="2">
    <source>
        <dbReference type="Proteomes" id="UP000799755"/>
    </source>
</evidence>
<dbReference type="Proteomes" id="UP000799755">
    <property type="component" value="Unassembled WGS sequence"/>
</dbReference>
<evidence type="ECO:0000313" key="1">
    <source>
        <dbReference type="EMBL" id="KAF2469848.1"/>
    </source>
</evidence>
<gene>
    <name evidence="1" type="ORF">BDR25DRAFT_356091</name>
</gene>
<accession>A0ACB6QS60</accession>
<sequence length="411" mass="46189">MRGRTRRIDSFAWRIRKTAAHTAGDCSSSNERRDERHCARIQPQSQPHVQGRQQIEHTSRKPLQLRPGSLQLMQSPRRFELLLSSRGGSAGDQVVRAALHHLTCNLSLVECSEATVEANSRMLRLDQARKRTMSRVAPEMRTKSKLGVRHGSLAEIAEIAVSSYQAQPVEDSIPKLPLDASSKGSVMPILTVFDLQNSHLVFHDINVNPSLPLESLHRFILARLYNPITGFLQEYDRATATHRVSLSTGTTVVPRRSHLQPTTIIPDLVLGITIQYRHSLATSPDMSHTPSQLSVSSIHEVEVGFGQKLLHHQTADPEKAPPHDLLKWEYYEMGSKFLNVREVEIDFAKCVPVAGDMPLWIHMKSASQRPLPFNPINRAYAKSRHSYSKVTVSIRDLTIGQENQLAPFNTL</sequence>
<keyword evidence="2" id="KW-1185">Reference proteome</keyword>
<comment type="caution">
    <text evidence="1">The sequence shown here is derived from an EMBL/GenBank/DDBJ whole genome shotgun (WGS) entry which is preliminary data.</text>
</comment>
<name>A0ACB6QS60_9PLEO</name>
<proteinExistence type="predicted"/>
<dbReference type="EMBL" id="MU003510">
    <property type="protein sequence ID" value="KAF2469848.1"/>
    <property type="molecule type" value="Genomic_DNA"/>
</dbReference>
<protein>
    <submittedName>
        <fullName evidence="1">Uncharacterized protein</fullName>
    </submittedName>
</protein>
<reference evidence="1" key="1">
    <citation type="journal article" date="2020" name="Stud. Mycol.">
        <title>101 Dothideomycetes genomes: a test case for predicting lifestyles and emergence of pathogens.</title>
        <authorList>
            <person name="Haridas S."/>
            <person name="Albert R."/>
            <person name="Binder M."/>
            <person name="Bloem J."/>
            <person name="Labutti K."/>
            <person name="Salamov A."/>
            <person name="Andreopoulos B."/>
            <person name="Baker S."/>
            <person name="Barry K."/>
            <person name="Bills G."/>
            <person name="Bluhm B."/>
            <person name="Cannon C."/>
            <person name="Castanera R."/>
            <person name="Culley D."/>
            <person name="Daum C."/>
            <person name="Ezra D."/>
            <person name="Gonzalez J."/>
            <person name="Henrissat B."/>
            <person name="Kuo A."/>
            <person name="Liang C."/>
            <person name="Lipzen A."/>
            <person name="Lutzoni F."/>
            <person name="Magnuson J."/>
            <person name="Mondo S."/>
            <person name="Nolan M."/>
            <person name="Ohm R."/>
            <person name="Pangilinan J."/>
            <person name="Park H.-J."/>
            <person name="Ramirez L."/>
            <person name="Alfaro M."/>
            <person name="Sun H."/>
            <person name="Tritt A."/>
            <person name="Yoshinaga Y."/>
            <person name="Zwiers L.-H."/>
            <person name="Turgeon B."/>
            <person name="Goodwin S."/>
            <person name="Spatafora J."/>
            <person name="Crous P."/>
            <person name="Grigoriev I."/>
        </authorList>
    </citation>
    <scope>NUCLEOTIDE SEQUENCE</scope>
    <source>
        <strain evidence="1">ATCC 200398</strain>
    </source>
</reference>
<organism evidence="1 2">
    <name type="scientific">Lindgomyces ingoldianus</name>
    <dbReference type="NCBI Taxonomy" id="673940"/>
    <lineage>
        <taxon>Eukaryota</taxon>
        <taxon>Fungi</taxon>
        <taxon>Dikarya</taxon>
        <taxon>Ascomycota</taxon>
        <taxon>Pezizomycotina</taxon>
        <taxon>Dothideomycetes</taxon>
        <taxon>Pleosporomycetidae</taxon>
        <taxon>Pleosporales</taxon>
        <taxon>Lindgomycetaceae</taxon>
        <taxon>Lindgomyces</taxon>
    </lineage>
</organism>